<dbReference type="PANTHER" id="PTHR11412">
    <property type="entry name" value="MACROGLOBULIN / COMPLEMENT"/>
    <property type="match status" value="1"/>
</dbReference>
<dbReference type="STRING" id="61819.ENSACIP00000016194"/>
<evidence type="ECO:0000256" key="1">
    <source>
        <dbReference type="ARBA" id="ARBA00010952"/>
    </source>
</evidence>
<dbReference type="InterPro" id="IPR036595">
    <property type="entry name" value="A-macroglobulin_rcpt-bd_sf"/>
</dbReference>
<evidence type="ECO:0000313" key="11">
    <source>
        <dbReference type="Ensembl" id="ENSACIP00000016194.1"/>
    </source>
</evidence>
<dbReference type="SMART" id="SM01361">
    <property type="entry name" value="A2M_recep"/>
    <property type="match status" value="1"/>
</dbReference>
<keyword evidence="4" id="KW-0722">Serine protease inhibitor</keyword>
<dbReference type="InterPro" id="IPR013783">
    <property type="entry name" value="Ig-like_fold"/>
</dbReference>
<dbReference type="Gene3D" id="2.60.120.1540">
    <property type="match status" value="1"/>
</dbReference>
<feature type="domain" description="Alpha-2-macroglobulin bait region" evidence="8">
    <location>
        <begin position="471"/>
        <end position="617"/>
    </location>
</feature>
<evidence type="ECO:0000313" key="12">
    <source>
        <dbReference type="Proteomes" id="UP000261340"/>
    </source>
</evidence>
<keyword evidence="3 7" id="KW-0732">Signal</keyword>
<keyword evidence="5" id="KW-1015">Disulfide bond</keyword>
<keyword evidence="2" id="KW-0646">Protease inhibitor</keyword>
<feature type="signal peptide" evidence="7">
    <location>
        <begin position="1"/>
        <end position="23"/>
    </location>
</feature>
<dbReference type="InterPro" id="IPR041813">
    <property type="entry name" value="A2M_TED"/>
</dbReference>
<dbReference type="Gene3D" id="1.50.10.20">
    <property type="match status" value="1"/>
</dbReference>
<evidence type="ECO:0000259" key="10">
    <source>
        <dbReference type="SMART" id="SM01361"/>
    </source>
</evidence>
<dbReference type="InterPro" id="IPR050473">
    <property type="entry name" value="A2M/Complement_sys"/>
</dbReference>
<evidence type="ECO:0000256" key="3">
    <source>
        <dbReference type="ARBA" id="ARBA00022729"/>
    </source>
</evidence>
<dbReference type="InterPro" id="IPR008930">
    <property type="entry name" value="Terpenoid_cyclase/PrenylTrfase"/>
</dbReference>
<dbReference type="GO" id="GO:0007399">
    <property type="term" value="P:nervous system development"/>
    <property type="evidence" value="ECO:0007669"/>
    <property type="project" value="UniProtKB-ARBA"/>
</dbReference>
<dbReference type="SUPFAM" id="SSF49410">
    <property type="entry name" value="Alpha-macroglobulin receptor domain"/>
    <property type="match status" value="1"/>
</dbReference>
<dbReference type="InterPro" id="IPR047565">
    <property type="entry name" value="Alpha-macroglob_thiol-ester_cl"/>
</dbReference>
<dbReference type="InterPro" id="IPR009048">
    <property type="entry name" value="A-macroglobulin_rcpt-bd"/>
</dbReference>
<organism evidence="11 12">
    <name type="scientific">Amphilophus citrinellus</name>
    <name type="common">Midas cichlid</name>
    <name type="synonym">Cichlasoma citrinellum</name>
    <dbReference type="NCBI Taxonomy" id="61819"/>
    <lineage>
        <taxon>Eukaryota</taxon>
        <taxon>Metazoa</taxon>
        <taxon>Chordata</taxon>
        <taxon>Craniata</taxon>
        <taxon>Vertebrata</taxon>
        <taxon>Euteleostomi</taxon>
        <taxon>Actinopterygii</taxon>
        <taxon>Neopterygii</taxon>
        <taxon>Teleostei</taxon>
        <taxon>Neoteleostei</taxon>
        <taxon>Acanthomorphata</taxon>
        <taxon>Ovalentaria</taxon>
        <taxon>Cichlomorphae</taxon>
        <taxon>Cichliformes</taxon>
        <taxon>Cichlidae</taxon>
        <taxon>New World cichlids</taxon>
        <taxon>Cichlasomatinae</taxon>
        <taxon>Heroini</taxon>
        <taxon>Amphilophus</taxon>
    </lineage>
</organism>
<dbReference type="Pfam" id="PF07703">
    <property type="entry name" value="A2M_BRD"/>
    <property type="match status" value="1"/>
</dbReference>
<dbReference type="InterPro" id="IPR041555">
    <property type="entry name" value="MG3"/>
</dbReference>
<dbReference type="Proteomes" id="UP000261340">
    <property type="component" value="Unplaced"/>
</dbReference>
<reference evidence="11" key="2">
    <citation type="submission" date="2025-09" db="UniProtKB">
        <authorList>
            <consortium name="Ensembl"/>
        </authorList>
    </citation>
    <scope>IDENTIFICATION</scope>
</reference>
<feature type="domain" description="Alpha-2-macroglobulin" evidence="9">
    <location>
        <begin position="747"/>
        <end position="836"/>
    </location>
</feature>
<dbReference type="Gene3D" id="2.60.40.690">
    <property type="entry name" value="Alpha-macroglobulin, receptor-binding domain"/>
    <property type="match status" value="1"/>
</dbReference>
<reference evidence="11" key="1">
    <citation type="submission" date="2025-08" db="UniProtKB">
        <authorList>
            <consortium name="Ensembl"/>
        </authorList>
    </citation>
    <scope>IDENTIFICATION</scope>
</reference>
<dbReference type="SUPFAM" id="SSF48239">
    <property type="entry name" value="Terpenoid cyclases/Protein prenyltransferases"/>
    <property type="match status" value="1"/>
</dbReference>
<keyword evidence="6" id="KW-0325">Glycoprotein</keyword>
<evidence type="ECO:0000256" key="5">
    <source>
        <dbReference type="ARBA" id="ARBA00023157"/>
    </source>
</evidence>
<accession>A0A3Q0RUH5</accession>
<dbReference type="Ensembl" id="ENSACIT00000016624.1">
    <property type="protein sequence ID" value="ENSACIP00000016194.1"/>
    <property type="gene ID" value="ENSACIG00000012416.1"/>
</dbReference>
<dbReference type="InterPro" id="IPR019742">
    <property type="entry name" value="MacrogloblnA2_CS"/>
</dbReference>
<evidence type="ECO:0000256" key="7">
    <source>
        <dbReference type="SAM" id="SignalP"/>
    </source>
</evidence>
<protein>
    <recommendedName>
        <fullName evidence="13">Alpha-2-macroglobulin bait region domain-containing protein</fullName>
    </recommendedName>
</protein>
<dbReference type="Pfam" id="PF07678">
    <property type="entry name" value="TED_complement"/>
    <property type="match status" value="1"/>
</dbReference>
<evidence type="ECO:0000256" key="2">
    <source>
        <dbReference type="ARBA" id="ARBA00022690"/>
    </source>
</evidence>
<dbReference type="SMART" id="SM01419">
    <property type="entry name" value="Thiol-ester_cl"/>
    <property type="match status" value="1"/>
</dbReference>
<dbReference type="InterPro" id="IPR011626">
    <property type="entry name" value="Alpha-macroglobulin_TED"/>
</dbReference>
<dbReference type="Gene3D" id="2.60.40.1940">
    <property type="match status" value="1"/>
</dbReference>
<dbReference type="CDD" id="cd02897">
    <property type="entry name" value="A2M_2"/>
    <property type="match status" value="1"/>
</dbReference>
<dbReference type="InterPro" id="IPR011625">
    <property type="entry name" value="A2M_N_BRD"/>
</dbReference>
<dbReference type="PANTHER" id="PTHR11412:SF150">
    <property type="entry name" value="ALPHA-2-MACROGLOBULIN-RELATED"/>
    <property type="match status" value="1"/>
</dbReference>
<dbReference type="Pfam" id="PF07677">
    <property type="entry name" value="A2M_recep"/>
    <property type="match status" value="1"/>
</dbReference>
<dbReference type="InterPro" id="IPR014756">
    <property type="entry name" value="Ig_E-set"/>
</dbReference>
<dbReference type="GO" id="GO:0004867">
    <property type="term" value="F:serine-type endopeptidase inhibitor activity"/>
    <property type="evidence" value="ECO:0007669"/>
    <property type="project" value="UniProtKB-KW"/>
</dbReference>
<comment type="similarity">
    <text evidence="1">Belongs to the protease inhibitor I39 (alpha-2-macroglobulin) family.</text>
</comment>
<name>A0A3Q0RUH5_AMPCI</name>
<dbReference type="Pfam" id="PF00207">
    <property type="entry name" value="A2M"/>
    <property type="match status" value="1"/>
</dbReference>
<dbReference type="SUPFAM" id="SSF81296">
    <property type="entry name" value="E set domains"/>
    <property type="match status" value="1"/>
</dbReference>
<sequence>MGRPGIVVWAWALGAFLSNCCMCESLCVCRQYFVAVPAVLEAGAETKFCVNVLKLTSPVVVNVTLIAAKSQSLLTLQTCMLDVHTCIDFKVPIVANEEVMDFVVEVKGSIFHSKEVRKVLVKAYNPMTFVQTDKPIYLPGQKVHFRVVTLDTKLRPSSELVSDPNNNRIGQWLNTNSNSKILQLSYSLSPEAREGTYKITVTIGENKIYHTFNVEKYVLPRFDITVKVPEEVSIGQDSFEVKACSKYTFGQPVPGKVKVHMCRPLQRYFPISPLIRVAQPNDQPNPKDETTPVCQSETKQADKTGCAIFKFNISAFTEMEKAVQDILEIKTEKEEEGTGVLISEEKRITITYLIGKVFFIDTPNIYESGAIVEGKVKAVYHNGAPISGNKVYVFEGDRWSPRSVQNVTTDRNGVALFTLHTDDLKGNVQLYASLTSTLDYPGYRTAYYEIGFHTLTVSKPASPDENTVSFLVVKTKDKPLPCKTVQKIDIQYTIVGETPGPVDLIYLVLSRGAIFIQGHKKIDVKSETVNEGEVFFNLNVSPEMAPDIQIVAYAVLPSENVIAQTADFSTEKCFANKVSVDFVPPSAVPGEETDFQVKALPNSLCGVSAIDQSVLIKEPGKTLDAEKIFDLLPVRKLTYIPYEVQDPVECMEVRPKRSILPFPEFDKNDAYTVFQSVGLKMATNMFIQMPSCLRYRGKEYYQGYGFKGGQVYKIDLVHRLPAEAAVAPGIALETSPIKTVRTFFPETWIWELVEVRESGTKNMTLTVPDTITTWETEAFCLSSEGFGLAPPEKMKVFQPFFLELTMPYSIIRGEFFELKATIFSFLTICMMVTVTPTPSSEYILTSLSGDEYTSCLCANERRTVSWSMVPKALGVLNVTISAEAVASGVSCGNELVTVPERGRIDVITKSLIVKVEGVMVTKTYNLLLIPTGQCTFQVYLIRFSLRLLQLPSGCGEQNMILLAPNIFILQYLKSTQQLTPAVEEKATSYMIVGECYQNQLHYKHVDGAYSAFGRGEGNTWLTALVVKCFAQAEEFIYIDPKNIELSKTWLENQQRENGCFKQSGKLFHNGMKVSLHSMEITSCCCMSSVVNKSLACLKEFTNDLSNTYTTALLAYVFTLAGDQVTRAHLLEHLDKVAIKQGSFIYWSQKSVETSTSLSVEISSYVLLAQISSSPTAEELGYASGIVRWLTDQQNYYGGFSSTQDTVVALQALALYSTTLFSIPWGSSKVAVNCPNSQLTFHVNRNNRLLYQEETILKDVAGKYIVEMKGTATVSVQITVQYNIPNSYGSSTLRVEVRVEYHSSRSPRPKLTLIIKSLYSGKESSTNMVILDIKLLSGHVPDPESLRKLKDAPLVDRIEQKEDHVLVYLRELVKDTPVEHSLDLIEEYPVDNLKPAMVVLYDFYEPSKTPFTASIAL</sequence>
<dbReference type="SMART" id="SM01360">
    <property type="entry name" value="A2M"/>
    <property type="match status" value="1"/>
</dbReference>
<proteinExistence type="inferred from homology"/>
<dbReference type="Pfam" id="PF01835">
    <property type="entry name" value="MG2"/>
    <property type="match status" value="1"/>
</dbReference>
<dbReference type="Gene3D" id="2.60.40.1930">
    <property type="match status" value="2"/>
</dbReference>
<dbReference type="OMA" id="FIHIDPR"/>
<feature type="domain" description="Alpha-macroglobulin receptor-binding" evidence="10">
    <location>
        <begin position="1325"/>
        <end position="1413"/>
    </location>
</feature>
<evidence type="ECO:0000259" key="8">
    <source>
        <dbReference type="SMART" id="SM01359"/>
    </source>
</evidence>
<dbReference type="Gene3D" id="2.20.130.20">
    <property type="match status" value="1"/>
</dbReference>
<dbReference type="SMART" id="SM01359">
    <property type="entry name" value="A2M_N_2"/>
    <property type="match status" value="1"/>
</dbReference>
<dbReference type="Pfam" id="PF17791">
    <property type="entry name" value="MG3"/>
    <property type="match status" value="1"/>
</dbReference>
<dbReference type="GO" id="GO:0005615">
    <property type="term" value="C:extracellular space"/>
    <property type="evidence" value="ECO:0007669"/>
    <property type="project" value="InterPro"/>
</dbReference>
<evidence type="ECO:0008006" key="13">
    <source>
        <dbReference type="Google" id="ProtNLM"/>
    </source>
</evidence>
<dbReference type="InterPro" id="IPR002890">
    <property type="entry name" value="MG2"/>
</dbReference>
<keyword evidence="12" id="KW-1185">Reference proteome</keyword>
<evidence type="ECO:0000256" key="4">
    <source>
        <dbReference type="ARBA" id="ARBA00022900"/>
    </source>
</evidence>
<dbReference type="GeneTree" id="ENSGT00940000162996"/>
<evidence type="ECO:0000259" key="9">
    <source>
        <dbReference type="SMART" id="SM01360"/>
    </source>
</evidence>
<dbReference type="Gene3D" id="2.60.40.10">
    <property type="entry name" value="Immunoglobulins"/>
    <property type="match status" value="2"/>
</dbReference>
<dbReference type="PROSITE" id="PS00477">
    <property type="entry name" value="ALPHA_2_MACROGLOBULIN"/>
    <property type="match status" value="1"/>
</dbReference>
<feature type="chain" id="PRO_5018541240" description="Alpha-2-macroglobulin bait region domain-containing protein" evidence="7">
    <location>
        <begin position="24"/>
        <end position="1416"/>
    </location>
</feature>
<dbReference type="FunFam" id="2.60.40.1930:FF:000001">
    <property type="entry name" value="CD109 isoform 3"/>
    <property type="match status" value="1"/>
</dbReference>
<evidence type="ECO:0000256" key="6">
    <source>
        <dbReference type="ARBA" id="ARBA00023180"/>
    </source>
</evidence>
<dbReference type="InterPro" id="IPR001599">
    <property type="entry name" value="Macroglobln_a2"/>
</dbReference>